<feature type="compositionally biased region" description="Basic residues" evidence="7">
    <location>
        <begin position="1536"/>
        <end position="1545"/>
    </location>
</feature>
<keyword evidence="3" id="KW-0158">Chromosome</keyword>
<dbReference type="PANTHER" id="PTHR22928">
    <property type="entry name" value="TELOMERE-ASSOCIATED PROTEIN RIF1"/>
    <property type="match status" value="1"/>
</dbReference>
<feature type="domain" description="Telomere-associated protein Rif1 N-terminal" evidence="8">
    <location>
        <begin position="150"/>
        <end position="517"/>
    </location>
</feature>
<sequence>MVPEVVVTSSLEALPPRPPTPPREKSLEAEKQKQLLARPSLDPRRSLQTPPDYSPYSSDLSDPLSRRARKRVGFSSQTEYCDAPTYVKGTRKQPTPASASSTRSLSGPLKSILKPSPPAVPNPLDPSGATDEATRHASIITMLESTTKQLAGADRASKLDAYSVLVRALKTSNNLPDRIALQDKMSLFTHFIQRDVSTVSEETGELDSSLSNHASTLLITFLSFPAIASTISSEFGVFIIDHCIRTFDDTTAPKDVVRHLMQVVASQGFSPKVMTADRVGRLVSSLHRIEERLKGKSIIMSRILIYRRLIKQSKAHMVTHSDWLLDLFTDMLSSIKEIRATAVALGLEASFSIAKEKQLSKRVMEILELTIDDTKYIQYYAGRLKVMAKSKDNNDSMAVPQIWSVIILLLRYPVTKWDFFGPWLEIIQMCFNNADLQTKFEANYAWNRLVYCMQLNYQSFSKIIATIRQPYESQLRRKRLPEELRRVVVGSLCNLYYYAFKPNAGADHTSSFWDSCVPQLMATMVSPELSPKSPDRTPSVWQSQIPQATQILTALFNSATPRIWKEDHIADSPLVKTDELPALDPKWVRRNASKVFSVLEPILLKTYLDLSDTGSATAKLWQTLVGTVAFAASKEVKVSTDTAVFMAHALTFLLRVWSRGISNHTAGNKASPQFYEATGSFLSTMISSLGLLPFTEKQLSVGKQNTFVPAATPSHRPGKAQGVTQTPLHHLFSILSSLPPGLRDDDGLANLLRSTLAPFLASKPHKAKVDLAHELMQSLPMDTLAPYGPWLVIAEVLSDSLESSQTSHSSTNSTSQPPIGHEYREIIKHLERGLRSTPELPWAHWQSLFQNLVARASDESGEAGCAIAVIEPLAKNVLDILANNFESQNILSVFRAGIALISSARQPRDRQAVESARRRLWGTTISGSRSATFDTYDSLYKLMNQLLTASYERYLEFETGDIVVPLLTEVAGFLTRCNQLLVFKVMVILQNSIGIWIQDEDGRYSSRQSASVSEAVKLLWARICNVFIEADNLEQVQLDTIEPLLCSAFESKHRHIVNTVCVMWNRAFEQADDIQYPDKLKTVLLSLRSYVDIVLPGLDLSNVEFTGQQPMFVDSQDDIDPPVSAVRPTLTTTPQPDKPSSTRRSKSNTPGSVKLAISSQRPVNTTPDTARLKAARRGATPRLRHDNSQIQFAAIPSSSPIHAIEESQVLTERQKEVRERQQGNTALFPEIRSSIERNNNDQQRIVEASATKVPGPDRATTPKSHRSFDDYVSSTPTPRRGQAPLIDDNDHEMTDDIPSSPPDPRRYPLVPEINKPLSSSSSVLDDWQFTSSPISGSPRLDRPVLSEKRTITAPGDTGATNGGKTVMEEFSQRGTGLSDDEGEHADVEDEGHDVTMGEVEPVLPAITKGPSTPPNARSIKAQETPKSDTEVFVDALTSPAPHTPRARRALARAAQSAPVPIGEAPEPKDRSFDASDVDERSLLRLVVELDSRKCDRLATNPSEEPAEQDEQVRSSKKPNGSPVLDCITVNTGSSKSSKRSTRSKLRWSSSPSLPPVPAEDVSSQDPSKKSRRKRKRVAETLQESGSKKRRHSQEHGGDIGSEPDSRLLQGNDDDSLVRSEISGEEQRTSSLQESYSQDQSDDQALSAAQASISADTSMDESEAVNLQIVQEASQNSEVELKIQESLVAAPVDEVEGSGPRRTDVDTDMELAPTEEEGREGKANQDSMVALATAEEVVPSSEPGRPPLERIMEAFRSGIAELHTAALSRDEVNQVEDMFMDIKRELYGAEFRGRT</sequence>
<keyword evidence="4" id="KW-0779">Telomere</keyword>
<dbReference type="Proteomes" id="UP001465668">
    <property type="component" value="Unassembled WGS sequence"/>
</dbReference>
<dbReference type="Pfam" id="PF12231">
    <property type="entry name" value="Rif1_N"/>
    <property type="match status" value="1"/>
</dbReference>
<comment type="subcellular location">
    <subcellularLocation>
        <location evidence="2">Chromosome</location>
        <location evidence="2">Telomere</location>
    </subcellularLocation>
    <subcellularLocation>
        <location evidence="1">Nucleus</location>
    </subcellularLocation>
</comment>
<organism evidence="9 10">
    <name type="scientific">Seiridium cardinale</name>
    <dbReference type="NCBI Taxonomy" id="138064"/>
    <lineage>
        <taxon>Eukaryota</taxon>
        <taxon>Fungi</taxon>
        <taxon>Dikarya</taxon>
        <taxon>Ascomycota</taxon>
        <taxon>Pezizomycotina</taxon>
        <taxon>Sordariomycetes</taxon>
        <taxon>Xylariomycetidae</taxon>
        <taxon>Amphisphaeriales</taxon>
        <taxon>Sporocadaceae</taxon>
        <taxon>Seiridium</taxon>
    </lineage>
</organism>
<evidence type="ECO:0000313" key="10">
    <source>
        <dbReference type="Proteomes" id="UP001465668"/>
    </source>
</evidence>
<protein>
    <submittedName>
        <fullName evidence="9">Rap1-interacting factor 1 N terminal-domain-containing protein</fullName>
    </submittedName>
</protein>
<feature type="compositionally biased region" description="Basic and acidic residues" evidence="7">
    <location>
        <begin position="1339"/>
        <end position="1350"/>
    </location>
</feature>
<evidence type="ECO:0000256" key="3">
    <source>
        <dbReference type="ARBA" id="ARBA00022454"/>
    </source>
</evidence>
<evidence type="ECO:0000256" key="5">
    <source>
        <dbReference type="ARBA" id="ARBA00023242"/>
    </source>
</evidence>
<keyword evidence="6" id="KW-0131">Cell cycle</keyword>
<feature type="compositionally biased region" description="Polar residues" evidence="7">
    <location>
        <begin position="1129"/>
        <end position="1139"/>
    </location>
</feature>
<feature type="compositionally biased region" description="Low complexity" evidence="7">
    <location>
        <begin position="1451"/>
        <end position="1460"/>
    </location>
</feature>
<feature type="region of interest" description="Disordered" evidence="7">
    <location>
        <begin position="1"/>
        <end position="132"/>
    </location>
</feature>
<evidence type="ECO:0000256" key="1">
    <source>
        <dbReference type="ARBA" id="ARBA00004123"/>
    </source>
</evidence>
<evidence type="ECO:0000256" key="4">
    <source>
        <dbReference type="ARBA" id="ARBA00022895"/>
    </source>
</evidence>
<feature type="region of interest" description="Disordered" evidence="7">
    <location>
        <begin position="1331"/>
        <end position="1479"/>
    </location>
</feature>
<evidence type="ECO:0000256" key="2">
    <source>
        <dbReference type="ARBA" id="ARBA00004574"/>
    </source>
</evidence>
<reference evidence="9 10" key="1">
    <citation type="submission" date="2024-02" db="EMBL/GenBank/DDBJ databases">
        <title>First draft genome assembly of two strains of Seiridium cardinale.</title>
        <authorList>
            <person name="Emiliani G."/>
            <person name="Scali E."/>
        </authorList>
    </citation>
    <scope>NUCLEOTIDE SEQUENCE [LARGE SCALE GENOMIC DNA]</scope>
    <source>
        <strain evidence="9 10">BM-138-000479</strain>
    </source>
</reference>
<evidence type="ECO:0000259" key="8">
    <source>
        <dbReference type="Pfam" id="PF12231"/>
    </source>
</evidence>
<evidence type="ECO:0000256" key="7">
    <source>
        <dbReference type="SAM" id="MobiDB-lite"/>
    </source>
</evidence>
<feature type="compositionally biased region" description="Pro residues" evidence="7">
    <location>
        <begin position="115"/>
        <end position="124"/>
    </location>
</feature>
<dbReference type="EMBL" id="JARVKM010000034">
    <property type="protein sequence ID" value="KAK9775425.1"/>
    <property type="molecule type" value="Genomic_DNA"/>
</dbReference>
<keyword evidence="5" id="KW-0539">Nucleus</keyword>
<feature type="region of interest" description="Disordered" evidence="7">
    <location>
        <begin position="1690"/>
        <end position="1724"/>
    </location>
</feature>
<dbReference type="PANTHER" id="PTHR22928:SF3">
    <property type="entry name" value="TELOMERE-ASSOCIATED PROTEIN RIF1"/>
    <property type="match status" value="1"/>
</dbReference>
<feature type="region of interest" description="Disordered" evidence="7">
    <location>
        <begin position="1491"/>
        <end position="1661"/>
    </location>
</feature>
<dbReference type="InterPro" id="IPR022031">
    <property type="entry name" value="Rif1_N"/>
</dbReference>
<feature type="compositionally biased region" description="Acidic residues" evidence="7">
    <location>
        <begin position="1378"/>
        <end position="1391"/>
    </location>
</feature>
<keyword evidence="10" id="KW-1185">Reference proteome</keyword>
<evidence type="ECO:0000313" key="9">
    <source>
        <dbReference type="EMBL" id="KAK9775425.1"/>
    </source>
</evidence>
<name>A0ABR2XNP1_9PEZI</name>
<feature type="compositionally biased region" description="Low complexity" evidence="7">
    <location>
        <begin position="1629"/>
        <end position="1655"/>
    </location>
</feature>
<proteinExistence type="predicted"/>
<feature type="compositionally biased region" description="Acidic residues" evidence="7">
    <location>
        <begin position="1705"/>
        <end position="1717"/>
    </location>
</feature>
<feature type="region of interest" description="Disordered" evidence="7">
    <location>
        <begin position="1247"/>
        <end position="1305"/>
    </location>
</feature>
<accession>A0ABR2XNP1</accession>
<feature type="compositionally biased region" description="Basic and acidic residues" evidence="7">
    <location>
        <begin position="22"/>
        <end position="33"/>
    </location>
</feature>
<comment type="caution">
    <text evidence="9">The sequence shown here is derived from an EMBL/GenBank/DDBJ whole genome shotgun (WGS) entry which is preliminary data.</text>
</comment>
<gene>
    <name evidence="9" type="ORF">SCAR479_07814</name>
</gene>
<feature type="compositionally biased region" description="Polar residues" evidence="7">
    <location>
        <begin position="1147"/>
        <end position="1168"/>
    </location>
</feature>
<feature type="compositionally biased region" description="Low complexity" evidence="7">
    <location>
        <begin position="50"/>
        <end position="63"/>
    </location>
</feature>
<feature type="compositionally biased region" description="Polar residues" evidence="7">
    <location>
        <begin position="92"/>
        <end position="105"/>
    </location>
</feature>
<feature type="region of interest" description="Disordered" evidence="7">
    <location>
        <begin position="1112"/>
        <end position="1169"/>
    </location>
</feature>
<evidence type="ECO:0000256" key="6">
    <source>
        <dbReference type="ARBA" id="ARBA00023306"/>
    </source>
</evidence>
<feature type="compositionally biased region" description="Basic and acidic residues" evidence="7">
    <location>
        <begin position="1465"/>
        <end position="1479"/>
    </location>
</feature>